<name>A0ABC9TY37_CLOSY</name>
<accession>A0ABC9TY37</accession>
<keyword evidence="1" id="KW-0804">Transcription</keyword>
<evidence type="ECO:0000256" key="1">
    <source>
        <dbReference type="ARBA" id="ARBA00023163"/>
    </source>
</evidence>
<feature type="domain" description="NusG-like N-terminal" evidence="2">
    <location>
        <begin position="27"/>
        <end position="122"/>
    </location>
</feature>
<evidence type="ECO:0000313" key="3">
    <source>
        <dbReference type="EMBL" id="ERI77211.1"/>
    </source>
</evidence>
<evidence type="ECO:0000259" key="2">
    <source>
        <dbReference type="Pfam" id="PF02357"/>
    </source>
</evidence>
<dbReference type="SUPFAM" id="SSF82679">
    <property type="entry name" value="N-utilization substance G protein NusG, N-terminal domain"/>
    <property type="match status" value="1"/>
</dbReference>
<dbReference type="EMBL" id="AWSU01000163">
    <property type="protein sequence ID" value="ERI77211.1"/>
    <property type="molecule type" value="Genomic_DNA"/>
</dbReference>
<dbReference type="Gene3D" id="3.30.70.940">
    <property type="entry name" value="NusG, N-terminal domain"/>
    <property type="match status" value="1"/>
</dbReference>
<protein>
    <submittedName>
        <fullName evidence="3">Transcription termination/antitermination factor NusG</fullName>
    </submittedName>
</protein>
<dbReference type="Proteomes" id="UP000016491">
    <property type="component" value="Unassembled WGS sequence"/>
</dbReference>
<evidence type="ECO:0000313" key="4">
    <source>
        <dbReference type="Proteomes" id="UP000016491"/>
    </source>
</evidence>
<comment type="caution">
    <text evidence="3">The sequence shown here is derived from an EMBL/GenBank/DDBJ whole genome shotgun (WGS) entry which is preliminary data.</text>
</comment>
<reference evidence="3 4" key="1">
    <citation type="submission" date="2013-07" db="EMBL/GenBank/DDBJ databases">
        <authorList>
            <person name="Weinstock G."/>
            <person name="Sodergren E."/>
            <person name="Wylie T."/>
            <person name="Fulton L."/>
            <person name="Fulton R."/>
            <person name="Fronick C."/>
            <person name="O'Laughlin M."/>
            <person name="Godfrey J."/>
            <person name="Miner T."/>
            <person name="Herter B."/>
            <person name="Appelbaum E."/>
            <person name="Cordes M."/>
            <person name="Lek S."/>
            <person name="Wollam A."/>
            <person name="Pepin K.H."/>
            <person name="Palsikar V.B."/>
            <person name="Mitreva M."/>
            <person name="Wilson R.K."/>
        </authorList>
    </citation>
    <scope>NUCLEOTIDE SEQUENCE [LARGE SCALE GENOMIC DNA]</scope>
    <source>
        <strain evidence="3 4">ATCC 14940</strain>
    </source>
</reference>
<proteinExistence type="predicted"/>
<dbReference type="InterPro" id="IPR006645">
    <property type="entry name" value="NGN-like_dom"/>
</dbReference>
<dbReference type="AlphaFoldDB" id="A0ABC9TY37"/>
<dbReference type="Pfam" id="PF02357">
    <property type="entry name" value="NusG"/>
    <property type="match status" value="1"/>
</dbReference>
<gene>
    <name evidence="3" type="ORF">CLOSYM_02181</name>
</gene>
<dbReference type="InterPro" id="IPR036735">
    <property type="entry name" value="NGN_dom_sf"/>
</dbReference>
<dbReference type="RefSeq" id="WP_021642890.1">
    <property type="nucleotide sequence ID" value="NZ_KE992969.1"/>
</dbReference>
<organism evidence="3 4">
    <name type="scientific">[Clostridium] symbiosum ATCC 14940</name>
    <dbReference type="NCBI Taxonomy" id="411472"/>
    <lineage>
        <taxon>Bacteria</taxon>
        <taxon>Bacillati</taxon>
        <taxon>Bacillota</taxon>
        <taxon>Clostridia</taxon>
        <taxon>Lachnospirales</taxon>
        <taxon>Lachnospiraceae</taxon>
        <taxon>Otoolea</taxon>
    </lineage>
</organism>
<sequence length="196" mass="22608">MDHRERQLGKQFQDGGAYPKVRLGTMWYVIQTITGKEVETVGVIDKVVAKNSYTKCFVIQRECVWRIEGKCRVHIEPLFPSYVFVETDTPDIFFYDLKQVPKLTKLLGRDGTFWTVLPEEQVLLKKLIGNDPEYVVRRSLIEVNEQGNIISAQGVLGEYIGKIVRKRLRKRVVIVELLFLGEVRRVQLGVRLAGDE</sequence>